<feature type="transmembrane region" description="Helical" evidence="1">
    <location>
        <begin position="61"/>
        <end position="80"/>
    </location>
</feature>
<evidence type="ECO:0000313" key="2">
    <source>
        <dbReference type="EMBL" id="MBP1932036.1"/>
    </source>
</evidence>
<evidence type="ECO:0000256" key="1">
    <source>
        <dbReference type="SAM" id="Phobius"/>
    </source>
</evidence>
<dbReference type="EMBL" id="JAGGKT010000004">
    <property type="protein sequence ID" value="MBP1932036.1"/>
    <property type="molecule type" value="Genomic_DNA"/>
</dbReference>
<gene>
    <name evidence="2" type="ORF">J2Z37_002037</name>
</gene>
<keyword evidence="3" id="KW-1185">Reference proteome</keyword>
<keyword evidence="1" id="KW-0472">Membrane</keyword>
<name>A0ABS4GP49_9BACL</name>
<accession>A0ABS4GP49</accession>
<sequence>MHISRELTENYSIYKGLNELQIHFLQEELKKDHRRSQLTLRRIAKKRAIGQRIKWMFEETLIMFSIVGFFAACVLSIVVWNL</sequence>
<dbReference type="Proteomes" id="UP001519343">
    <property type="component" value="Unassembled WGS sequence"/>
</dbReference>
<keyword evidence="1" id="KW-0812">Transmembrane</keyword>
<dbReference type="RefSeq" id="WP_209810090.1">
    <property type="nucleotide sequence ID" value="NZ_JAGGKT010000004.1"/>
</dbReference>
<keyword evidence="1" id="KW-1133">Transmembrane helix</keyword>
<protein>
    <submittedName>
        <fullName evidence="2">Uncharacterized protein</fullName>
    </submittedName>
</protein>
<organism evidence="2 3">
    <name type="scientific">Ammoniphilus resinae</name>
    <dbReference type="NCBI Taxonomy" id="861532"/>
    <lineage>
        <taxon>Bacteria</taxon>
        <taxon>Bacillati</taxon>
        <taxon>Bacillota</taxon>
        <taxon>Bacilli</taxon>
        <taxon>Bacillales</taxon>
        <taxon>Paenibacillaceae</taxon>
        <taxon>Aneurinibacillus group</taxon>
        <taxon>Ammoniphilus</taxon>
    </lineage>
</organism>
<comment type="caution">
    <text evidence="2">The sequence shown here is derived from an EMBL/GenBank/DDBJ whole genome shotgun (WGS) entry which is preliminary data.</text>
</comment>
<proteinExistence type="predicted"/>
<evidence type="ECO:0000313" key="3">
    <source>
        <dbReference type="Proteomes" id="UP001519343"/>
    </source>
</evidence>
<reference evidence="2 3" key="1">
    <citation type="submission" date="2021-03" db="EMBL/GenBank/DDBJ databases">
        <title>Genomic Encyclopedia of Type Strains, Phase IV (KMG-IV): sequencing the most valuable type-strain genomes for metagenomic binning, comparative biology and taxonomic classification.</title>
        <authorList>
            <person name="Goeker M."/>
        </authorList>
    </citation>
    <scope>NUCLEOTIDE SEQUENCE [LARGE SCALE GENOMIC DNA]</scope>
    <source>
        <strain evidence="2 3">DSM 24738</strain>
    </source>
</reference>